<evidence type="ECO:0000313" key="8">
    <source>
        <dbReference type="EMBL" id="GEL26871.1"/>
    </source>
</evidence>
<feature type="domain" description="2Fe-2S ferredoxin-type" evidence="7">
    <location>
        <begin position="16"/>
        <end position="120"/>
    </location>
</feature>
<organism evidence="8 9">
    <name type="scientific">Pseudonocardia sulfidoxydans NBRC 16205</name>
    <dbReference type="NCBI Taxonomy" id="1223511"/>
    <lineage>
        <taxon>Bacteria</taxon>
        <taxon>Bacillati</taxon>
        <taxon>Actinomycetota</taxon>
        <taxon>Actinomycetes</taxon>
        <taxon>Pseudonocardiales</taxon>
        <taxon>Pseudonocardiaceae</taxon>
        <taxon>Pseudonocardia</taxon>
    </lineage>
</organism>
<dbReference type="EMBL" id="BJVJ01000118">
    <property type="protein sequence ID" value="GEL26871.1"/>
    <property type="molecule type" value="Genomic_DNA"/>
</dbReference>
<evidence type="ECO:0000256" key="2">
    <source>
        <dbReference type="ARBA" id="ARBA00022714"/>
    </source>
</evidence>
<dbReference type="SUPFAM" id="SSF54292">
    <property type="entry name" value="2Fe-2S ferredoxin-like"/>
    <property type="match status" value="1"/>
</dbReference>
<dbReference type="GO" id="GO:0051537">
    <property type="term" value="F:2 iron, 2 sulfur cluster binding"/>
    <property type="evidence" value="ECO:0007669"/>
    <property type="project" value="UniProtKB-KW"/>
</dbReference>
<dbReference type="GO" id="GO:0046872">
    <property type="term" value="F:metal ion binding"/>
    <property type="evidence" value="ECO:0007669"/>
    <property type="project" value="UniProtKB-KW"/>
</dbReference>
<accession>A0A511DPW5</accession>
<name>A0A511DPW5_9PSEU</name>
<dbReference type="Proteomes" id="UP000321685">
    <property type="component" value="Unassembled WGS sequence"/>
</dbReference>
<reference evidence="8 9" key="1">
    <citation type="submission" date="2019-07" db="EMBL/GenBank/DDBJ databases">
        <title>Whole genome shotgun sequence of Pseudonocardia sulfidoxydans NBRC 16205.</title>
        <authorList>
            <person name="Hosoyama A."/>
            <person name="Uohara A."/>
            <person name="Ohji S."/>
            <person name="Ichikawa N."/>
        </authorList>
    </citation>
    <scope>NUCLEOTIDE SEQUENCE [LARGE SCALE GENOMIC DNA]</scope>
    <source>
        <strain evidence="8 9">NBRC 16205</strain>
    </source>
</reference>
<dbReference type="GO" id="GO:0009055">
    <property type="term" value="F:electron transfer activity"/>
    <property type="evidence" value="ECO:0007669"/>
    <property type="project" value="TreeGrafter"/>
</dbReference>
<evidence type="ECO:0000256" key="6">
    <source>
        <dbReference type="ARBA" id="ARBA00034078"/>
    </source>
</evidence>
<protein>
    <submittedName>
        <fullName evidence="8">Ferredoxin</fullName>
    </submittedName>
</protein>
<keyword evidence="3" id="KW-0479">Metal-binding</keyword>
<comment type="cofactor">
    <cofactor evidence="6">
        <name>[2Fe-2S] cluster</name>
        <dbReference type="ChEBI" id="CHEBI:190135"/>
    </cofactor>
</comment>
<sequence>MMTRESQMQRVSWTMPEITFIGQDGASTTLAGSIGESIMRVATRHGIPGIEAECGGELACATCHIFVKTLGDADTEPPGEVEDLMLECTAVGRAFNSRLACQIYLTDEMGCVVVELPERQI</sequence>
<dbReference type="PROSITE" id="PS51085">
    <property type="entry name" value="2FE2S_FER_2"/>
    <property type="match status" value="1"/>
</dbReference>
<evidence type="ECO:0000256" key="3">
    <source>
        <dbReference type="ARBA" id="ARBA00022723"/>
    </source>
</evidence>
<keyword evidence="2" id="KW-0001">2Fe-2S</keyword>
<dbReference type="PRINTS" id="PR00355">
    <property type="entry name" value="ADRENODOXIN"/>
</dbReference>
<dbReference type="CDD" id="cd00207">
    <property type="entry name" value="fer2"/>
    <property type="match status" value="1"/>
</dbReference>
<dbReference type="InterPro" id="IPR012675">
    <property type="entry name" value="Beta-grasp_dom_sf"/>
</dbReference>
<evidence type="ECO:0000313" key="9">
    <source>
        <dbReference type="Proteomes" id="UP000321685"/>
    </source>
</evidence>
<dbReference type="PANTHER" id="PTHR23426:SF65">
    <property type="entry name" value="FERREDOXIN-2, MITOCHONDRIAL"/>
    <property type="match status" value="1"/>
</dbReference>
<dbReference type="GO" id="GO:0005829">
    <property type="term" value="C:cytosol"/>
    <property type="evidence" value="ECO:0007669"/>
    <property type="project" value="TreeGrafter"/>
</dbReference>
<dbReference type="PANTHER" id="PTHR23426">
    <property type="entry name" value="FERREDOXIN/ADRENODOXIN"/>
    <property type="match status" value="1"/>
</dbReference>
<dbReference type="OrthoDB" id="9799640at2"/>
<comment type="similarity">
    <text evidence="1">Belongs to the adrenodoxin/putidaredoxin family.</text>
</comment>
<evidence type="ECO:0000256" key="5">
    <source>
        <dbReference type="ARBA" id="ARBA00023014"/>
    </source>
</evidence>
<dbReference type="Gene3D" id="3.10.20.30">
    <property type="match status" value="1"/>
</dbReference>
<keyword evidence="9" id="KW-1185">Reference proteome</keyword>
<dbReference type="Pfam" id="PF00111">
    <property type="entry name" value="Fer2"/>
    <property type="match status" value="1"/>
</dbReference>
<evidence type="ECO:0000259" key="7">
    <source>
        <dbReference type="PROSITE" id="PS51085"/>
    </source>
</evidence>
<evidence type="ECO:0000256" key="1">
    <source>
        <dbReference type="ARBA" id="ARBA00010914"/>
    </source>
</evidence>
<dbReference type="GO" id="GO:0140647">
    <property type="term" value="P:P450-containing electron transport chain"/>
    <property type="evidence" value="ECO:0007669"/>
    <property type="project" value="InterPro"/>
</dbReference>
<dbReference type="InterPro" id="IPR001055">
    <property type="entry name" value="Adrenodoxin-like"/>
</dbReference>
<gene>
    <name evidence="8" type="primary">fdx</name>
    <name evidence="8" type="ORF">PSU4_58250</name>
</gene>
<dbReference type="InterPro" id="IPR001041">
    <property type="entry name" value="2Fe-2S_ferredoxin-type"/>
</dbReference>
<dbReference type="AlphaFoldDB" id="A0A511DPW5"/>
<comment type="caution">
    <text evidence="8">The sequence shown here is derived from an EMBL/GenBank/DDBJ whole genome shotgun (WGS) entry which is preliminary data.</text>
</comment>
<keyword evidence="4" id="KW-0408">Iron</keyword>
<keyword evidence="5" id="KW-0411">Iron-sulfur</keyword>
<dbReference type="InterPro" id="IPR036010">
    <property type="entry name" value="2Fe-2S_ferredoxin-like_sf"/>
</dbReference>
<evidence type="ECO:0000256" key="4">
    <source>
        <dbReference type="ARBA" id="ARBA00023004"/>
    </source>
</evidence>
<proteinExistence type="inferred from homology"/>